<organism evidence="1 2">
    <name type="scientific">Candidatus Opimibacter skivensis</name>
    <dbReference type="NCBI Taxonomy" id="2982028"/>
    <lineage>
        <taxon>Bacteria</taxon>
        <taxon>Pseudomonadati</taxon>
        <taxon>Bacteroidota</taxon>
        <taxon>Saprospiria</taxon>
        <taxon>Saprospirales</taxon>
        <taxon>Saprospiraceae</taxon>
        <taxon>Candidatus Opimibacter</taxon>
    </lineage>
</organism>
<evidence type="ECO:0000313" key="1">
    <source>
        <dbReference type="EMBL" id="MBK9983031.1"/>
    </source>
</evidence>
<accession>A0A9D7SVT8</accession>
<proteinExistence type="predicted"/>
<dbReference type="SUPFAM" id="SSF160574">
    <property type="entry name" value="BT0923-like"/>
    <property type="match status" value="1"/>
</dbReference>
<reference evidence="1 2" key="1">
    <citation type="submission" date="2020-10" db="EMBL/GenBank/DDBJ databases">
        <title>Connecting structure to function with the recovery of over 1000 high-quality activated sludge metagenome-assembled genomes encoding full-length rRNA genes using long-read sequencing.</title>
        <authorList>
            <person name="Singleton C.M."/>
            <person name="Petriglieri F."/>
            <person name="Kristensen J.M."/>
            <person name="Kirkegaard R.H."/>
            <person name="Michaelsen T.Y."/>
            <person name="Andersen M.H."/>
            <person name="Karst S.M."/>
            <person name="Dueholm M.S."/>
            <person name="Nielsen P.H."/>
            <person name="Albertsen M."/>
        </authorList>
    </citation>
    <scope>NUCLEOTIDE SEQUENCE [LARGE SCALE GENOMIC DNA]</scope>
    <source>
        <strain evidence="1">Ribe_18-Q3-R11-54_MAXAC.273</strain>
    </source>
</reference>
<dbReference type="Gene3D" id="3.10.450.360">
    <property type="match status" value="1"/>
</dbReference>
<sequence length="149" mass="16731">MARFTFVVILFCWMTTVFSQGKVMSLTPAAPDAVLKSFIKNYGDAKASWKVTEGNYEAAFKLNGMPATVWYDSTGYRMNVVVEIKVDQLPAIAKSYIERNYPKAKITKALKWTDDKKVNTFQAEIKISAESKNLLFTARGDLIKELGGE</sequence>
<dbReference type="AlphaFoldDB" id="A0A9D7SVT8"/>
<protein>
    <submittedName>
        <fullName evidence="1">PepSY-like domain-containing protein</fullName>
    </submittedName>
</protein>
<comment type="caution">
    <text evidence="1">The sequence shown here is derived from an EMBL/GenBank/DDBJ whole genome shotgun (WGS) entry which is preliminary data.</text>
</comment>
<dbReference type="Proteomes" id="UP000808337">
    <property type="component" value="Unassembled WGS sequence"/>
</dbReference>
<name>A0A9D7SVT8_9BACT</name>
<gene>
    <name evidence="1" type="ORF">IPP15_11510</name>
</gene>
<dbReference type="EMBL" id="JADKGY010000008">
    <property type="protein sequence ID" value="MBK9983031.1"/>
    <property type="molecule type" value="Genomic_DNA"/>
</dbReference>
<evidence type="ECO:0000313" key="2">
    <source>
        <dbReference type="Proteomes" id="UP000808337"/>
    </source>
</evidence>